<accession>A0A1J4KCT2</accession>
<evidence type="ECO:0000313" key="2">
    <source>
        <dbReference type="Proteomes" id="UP000179807"/>
    </source>
</evidence>
<dbReference type="Proteomes" id="UP000179807">
    <property type="component" value="Unassembled WGS sequence"/>
</dbReference>
<keyword evidence="2" id="KW-1185">Reference proteome</keyword>
<proteinExistence type="predicted"/>
<reference evidence="1" key="1">
    <citation type="submission" date="2016-10" db="EMBL/GenBank/DDBJ databases">
        <authorList>
            <person name="Benchimol M."/>
            <person name="Almeida L.G."/>
            <person name="Vasconcelos A.T."/>
            <person name="Perreira-Neves A."/>
            <person name="Rosa I.A."/>
            <person name="Tasca T."/>
            <person name="Bogo M.R."/>
            <person name="de Souza W."/>
        </authorList>
    </citation>
    <scope>NUCLEOTIDE SEQUENCE [LARGE SCALE GENOMIC DNA]</scope>
    <source>
        <strain evidence="1">K</strain>
    </source>
</reference>
<protein>
    <submittedName>
        <fullName evidence="1">Uncharacterized protein</fullName>
    </submittedName>
</protein>
<dbReference type="GeneID" id="94838355"/>
<organism evidence="1 2">
    <name type="scientific">Tritrichomonas foetus</name>
    <dbReference type="NCBI Taxonomy" id="1144522"/>
    <lineage>
        <taxon>Eukaryota</taxon>
        <taxon>Metamonada</taxon>
        <taxon>Parabasalia</taxon>
        <taxon>Tritrichomonadida</taxon>
        <taxon>Tritrichomonadidae</taxon>
        <taxon>Tritrichomonas</taxon>
    </lineage>
</organism>
<dbReference type="RefSeq" id="XP_068360590.1">
    <property type="nucleotide sequence ID" value="XM_068503651.1"/>
</dbReference>
<comment type="caution">
    <text evidence="1">The sequence shown here is derived from an EMBL/GenBank/DDBJ whole genome shotgun (WGS) entry which is preliminary data.</text>
</comment>
<evidence type="ECO:0000313" key="1">
    <source>
        <dbReference type="EMBL" id="OHT07454.1"/>
    </source>
</evidence>
<gene>
    <name evidence="1" type="ORF">TRFO_24262</name>
</gene>
<dbReference type="EMBL" id="MLAK01000695">
    <property type="protein sequence ID" value="OHT07454.1"/>
    <property type="molecule type" value="Genomic_DNA"/>
</dbReference>
<name>A0A1J4KCT2_9EUKA</name>
<dbReference type="OrthoDB" id="10619056at2759"/>
<sequence length="3032" mass="351687">MQELSQIINNSINAPLDLIHWLQEHHVEIVLGKIGRMQDFVRDVFALFSQRPNNYDLEEWERLTMIAYIFIISAFPPPNLIPKISLTKAYGPLFSTSLLLNSWRPPDVDTKEQYIDIFHVAVNYFNTGFQTPHFYSRSPIYFYHLIPTLLEKEIPTHEFYPQIQFFINSIQNVQKSDLNFDFVLFASEVLKGLKGCPTVPQELMAALGKIFELSSASSCIFLQHFFYIWYYFVNRYSDRNNNPQGIEMFYDQIDTVTKLFSITASLKHHELHRTFHWYLCFYFFDFVKKEEYQERILSLICNGIRRVNRIDSVSRMPDMVNRFSSRCIANYKNENSWAMHYLLASLDSTILGLITDLKRIIGAASMNSTQNEPIAMQKVFFADENSGLSQLDFELYAIYPERYFKTPEEVVPVFNLMTKYCDSIRKHLSSAALFQLTFAINIREMLKKDLSMEINKGHSVPLHYFTSITRSWTQLMIIVSHRQNVMNTYAQREILSYPNFTRDLSSKIKNPRRLLDFTAVFRRFFNIIEECPHEFYPILAVEIATQMFNAMKKGLLTYTFIEYFLVLPLVLDENYNKSIFSNILSRMMEIAANNTHLFFSQSAADTTLLYQWIIFTIRFGAAPTNNKPNPLLGLFLNLYQRLFITAVLFNIKRIANQSIALRTVTLYLQQLKFHYHTSKSNSEIEPKKKGKGRTKPILIEEIQESAKFEAFDTLLTFFIEEPKFMELQYLMPFLDVTFQLGDRQLISKASSICLKKFKIEKANKYIQNMDPSSTLFNSFFSIINKVGRETGKEILKIIPAYAPLYLQVPQKPIYAYQGITIDEYGFDIDSILEAVTNHLSDNEEIIAGLFSLISCCFSIVLKNLHRPPSSYTKAMKQLLVLLCHCWCYNHLHPQIEKYAFHLAGEFGKAFVKGDSNVFIICLLDVAGCSRSAMAKISLDIAKTFFEFINGQQIDSFFIEQTVENILSFFPPATRLFSMLCGFSLMNRFFPNYIRIDHVRAFLVQTTDISPLDMKFPRNVNRFLKEYLSSKPESEKVLFVHMVYDIICPLSMGIRDVLMKRVEKLGIPMPISSLNELDNCPTPFLYIQRITLILLCGTQNGNFEITNPLFQKLVEFLAPRSDVSCSFEKLSRLLSLILAILKNDNAFNYFSQNNELSSFLHYLCNALSLKVAPLNKSAKKCFKILKDKEIKDSRFERHLEDFYVFPEKIFKFYSSPPERINFYVRLAKILPLKIPPMVINSFFNALFDFEGKRDSEKMQNLPHLIKILKFFTIKEYIHRNEISSTILSKYNDNLTYLQNYITVVVHLYDHNEIPFITVARKYIVRFLAMFANETIDYLMNTERSMFTFHFLQDLIIKDETLIFFKTFLWSFEKISDYSTIHPSIFKLVEDISLEKRLARDPLLLQALFTNFDNLYMIVSTIKSRNENDFTLISYVATAILNVFKCQICVKNVISFCRIFTLSHFARSNVSKLYLVIVFKKSSQQFLDELLEYVVTNATTLEPIYVQSLLPHLIRNINKTDLSFLWNLLPRWTTDCFESRYAFLHSILRLLGKCNPTKEALEIILEVIKATISSADIRLLIYSLKTATCLSKKKLLPPKVYYSIFRQLFTYPKFSEPPYSKYFFAFLKSDPDRLTQIPPQDCTILSYYMHNRFLHLRDLKNVLSPINSVFIAAPQLYSYLPFSLVISVATLLKLRLTNPNRDDEPNEVNDAFSYAASFCLIMKPTQEELDFFIGVCFSYLEKLLAEKQKTEFYELFYNLLTTNITKNFPKSMLKNITEIDNNTFGLVCCAAHNIPHVLFNEYYGLVEMTLKFVEYERNIVNIPYLQCFMTNLIKTTGIDEKFKEPLNHAFIAVKNWYTANNGDRLFVISKAIILYKASECLDHLWSFYDQLQGRGVDRRPLLRFLINCIENVPHEKQIITVQMIFSKVRHSAKKTHVFTTSLPLIFQSTTVINSVKEYIIENLIPLLLIDKLCNAEKMLAMLCEYSKQSAFNCNTYIIQLLLIRAHRANNSGCLIFIERVIEMLPSDFKSRIAYLIQTLPIEMWEDSFIPVIISLLTPKIPIWQPLFTLAHKFGSIGGELVAVTFAKLLDESNVNIFQHFLAKLLKSNLKVKHTQIISGVLTMFHNKQIKIAYHLAEKAIKYSGNIHQFEFFLEPETSYIPAARYLLPHDANDIIFSTYRPYLTKSQASAVALTFVNEYEAANATYMQDGPLFFKEMQNVNNHFIIGNENNIHSLLKHLTTIGRVNAALKYLEVAANSYQRNLDTDALEKVTESNYSTTIGKKFFSPFEKQRLCIIQAMVSLIAGEPQLNSDTSCMSHAFLELYEKFKDFLNNTKSKNDIEIDKNDTSAVVLLMPSMKDRFNKVVGFTPPGLVAIGKSHIEAYFTQISKKLESNEMQRNDYREFAAFSFVVFCAQPSPQLNSTAFGAYCKIFCDTLDYPQYVVHEAAARIITMCRLAIHSNDEAFLATVRSSKAIFNQVNSEKWRFWLAHLVELANTPWFCDMVFDMLKEMPYRSLLYSKRGKSLSLSDALLKVIHEKPSSQISMMKICENFFNSLFEIDFQEKETQSRIVRFAVELGKLDIKTIINLDIMSERQKIPNNPFQRSLQKLTLNQINLLGDIQSFAYEVKNRTYEQIIEFVQSITNSKHSLTEIQSKIGHSVHAVNENLPFIFPLRLEKPLQISINQISEDFTALTKDIIVIKMISNIHQWQHYIIQRSTNTNGYNKSVITLANTMFLIKLMLQRQYSARRRNLLIFPSQFFEIGENLILIPVISEPQTMELLFQESEMMTSAEWISKYAVPSNDFNDFNTFNDSNENNKDEKLMKFVLNEEGIEQINRLSTHYFIKKYSNEISADIMMRMRPILANSMIVSGLFRQIFNAKYPTLQTCVFCPQTAVVPLMHSDYDYNKITDTDSQVASSFRLSPNMVNVHGPALKGRCVVTMAVMSKALTENIESMRSYIEALIGDEDFTAGRVREISEMIETRSKIEKRFLDFCPPTGSGVGPEIAEEWIEKIETFLDIAMNPDLHPVEAIPWY</sequence>
<dbReference type="VEuPathDB" id="TrichDB:TRFO_24262"/>